<keyword evidence="4" id="KW-1185">Reference proteome</keyword>
<dbReference type="Gene3D" id="1.20.1270.180">
    <property type="match status" value="1"/>
</dbReference>
<dbReference type="PANTHER" id="PTHR39176">
    <property type="entry name" value="PERIPLASMIC PROTEIN-RELATED"/>
    <property type="match status" value="1"/>
</dbReference>
<protein>
    <recommendedName>
        <fullName evidence="2">Lysozyme inhibitor LprI-like N-terminal domain-containing protein</fullName>
    </recommendedName>
</protein>
<dbReference type="Pfam" id="PF07007">
    <property type="entry name" value="LprI"/>
    <property type="match status" value="1"/>
</dbReference>
<gene>
    <name evidence="3" type="ORF">MAE02_58840</name>
</gene>
<feature type="chain" id="PRO_5022024013" description="Lysozyme inhibitor LprI-like N-terminal domain-containing protein" evidence="1">
    <location>
        <begin position="21"/>
        <end position="135"/>
    </location>
</feature>
<evidence type="ECO:0000313" key="3">
    <source>
        <dbReference type="EMBL" id="GEO18188.1"/>
    </source>
</evidence>
<feature type="signal peptide" evidence="1">
    <location>
        <begin position="1"/>
        <end position="20"/>
    </location>
</feature>
<dbReference type="Proteomes" id="UP000321085">
    <property type="component" value="Unassembled WGS sequence"/>
</dbReference>
<sequence>MKTAMLTAATILAMSAPALATDKCVNAVDQVTMNACSDAAFKQSDKKLNELYRQIEARLKDDADTKKLLVQAQQVWVKFRDAECSFQTSASAGGTVTPMLASMCMDGLTQSRVKDFESYLKCKEGDLSCPVPSAK</sequence>
<accession>A0A512C1S5</accession>
<name>A0A512C1S5_9HYPH</name>
<dbReference type="PANTHER" id="PTHR39176:SF1">
    <property type="entry name" value="PERIPLASMIC PROTEIN"/>
    <property type="match status" value="1"/>
</dbReference>
<keyword evidence="1" id="KW-0732">Signal</keyword>
<reference evidence="3 4" key="1">
    <citation type="submission" date="2019-07" db="EMBL/GenBank/DDBJ databases">
        <title>Whole genome shotgun sequence of Microvirga aerophila NBRC 106136.</title>
        <authorList>
            <person name="Hosoyama A."/>
            <person name="Uohara A."/>
            <person name="Ohji S."/>
            <person name="Ichikawa N."/>
        </authorList>
    </citation>
    <scope>NUCLEOTIDE SEQUENCE [LARGE SCALE GENOMIC DNA]</scope>
    <source>
        <strain evidence="3 4">NBRC 106136</strain>
    </source>
</reference>
<comment type="caution">
    <text evidence="3">The sequence shown here is derived from an EMBL/GenBank/DDBJ whole genome shotgun (WGS) entry which is preliminary data.</text>
</comment>
<feature type="domain" description="Lysozyme inhibitor LprI-like N-terminal" evidence="2">
    <location>
        <begin position="24"/>
        <end position="115"/>
    </location>
</feature>
<evidence type="ECO:0000313" key="4">
    <source>
        <dbReference type="Proteomes" id="UP000321085"/>
    </source>
</evidence>
<evidence type="ECO:0000256" key="1">
    <source>
        <dbReference type="SAM" id="SignalP"/>
    </source>
</evidence>
<dbReference type="EMBL" id="BJYU01000163">
    <property type="protein sequence ID" value="GEO18188.1"/>
    <property type="molecule type" value="Genomic_DNA"/>
</dbReference>
<proteinExistence type="predicted"/>
<organism evidence="3 4">
    <name type="scientific">Microvirga aerophila</name>
    <dbReference type="NCBI Taxonomy" id="670291"/>
    <lineage>
        <taxon>Bacteria</taxon>
        <taxon>Pseudomonadati</taxon>
        <taxon>Pseudomonadota</taxon>
        <taxon>Alphaproteobacteria</taxon>
        <taxon>Hyphomicrobiales</taxon>
        <taxon>Methylobacteriaceae</taxon>
        <taxon>Microvirga</taxon>
    </lineage>
</organism>
<dbReference type="InterPro" id="IPR009739">
    <property type="entry name" value="LprI-like_N"/>
</dbReference>
<dbReference type="AlphaFoldDB" id="A0A512C1S5"/>
<evidence type="ECO:0000259" key="2">
    <source>
        <dbReference type="Pfam" id="PF07007"/>
    </source>
</evidence>